<accession>A0A6C0CZ05</accession>
<evidence type="ECO:0000256" key="1">
    <source>
        <dbReference type="SAM" id="Phobius"/>
    </source>
</evidence>
<keyword evidence="1" id="KW-0472">Membrane</keyword>
<feature type="transmembrane region" description="Helical" evidence="1">
    <location>
        <begin position="6"/>
        <end position="25"/>
    </location>
</feature>
<dbReference type="AlphaFoldDB" id="A0A6C0CZ05"/>
<sequence>MNIHPLWTVCILVRLLLILIIRYTYKNKQIKNVFLFILLAIGLGFIYKFIFGSNNEIQLNKVFWHDSRLLHGVLYITASYYLYANNINLNSIILLLDIIFSFLYRFLLKK</sequence>
<keyword evidence="1" id="KW-1133">Transmembrane helix</keyword>
<proteinExistence type="predicted"/>
<name>A0A6C0CZ05_9ZZZZ</name>
<keyword evidence="1" id="KW-0812">Transmembrane</keyword>
<feature type="transmembrane region" description="Helical" evidence="1">
    <location>
        <begin position="32"/>
        <end position="51"/>
    </location>
</feature>
<organism evidence="2">
    <name type="scientific">viral metagenome</name>
    <dbReference type="NCBI Taxonomy" id="1070528"/>
    <lineage>
        <taxon>unclassified sequences</taxon>
        <taxon>metagenomes</taxon>
        <taxon>organismal metagenomes</taxon>
    </lineage>
</organism>
<reference evidence="2" key="1">
    <citation type="journal article" date="2020" name="Nature">
        <title>Giant virus diversity and host interactions through global metagenomics.</title>
        <authorList>
            <person name="Schulz F."/>
            <person name="Roux S."/>
            <person name="Paez-Espino D."/>
            <person name="Jungbluth S."/>
            <person name="Walsh D.A."/>
            <person name="Denef V.J."/>
            <person name="McMahon K.D."/>
            <person name="Konstantinidis K.T."/>
            <person name="Eloe-Fadrosh E.A."/>
            <person name="Kyrpides N.C."/>
            <person name="Woyke T."/>
        </authorList>
    </citation>
    <scope>NUCLEOTIDE SEQUENCE</scope>
    <source>
        <strain evidence="2">GVMAG-M-3300023109-53</strain>
    </source>
</reference>
<dbReference type="EMBL" id="MN739505">
    <property type="protein sequence ID" value="QHT09024.1"/>
    <property type="molecule type" value="Genomic_DNA"/>
</dbReference>
<protein>
    <submittedName>
        <fullName evidence="2">Uncharacterized protein</fullName>
    </submittedName>
</protein>
<feature type="transmembrane region" description="Helical" evidence="1">
    <location>
        <begin position="87"/>
        <end position="107"/>
    </location>
</feature>
<evidence type="ECO:0000313" key="2">
    <source>
        <dbReference type="EMBL" id="QHT09024.1"/>
    </source>
</evidence>